<comment type="similarity">
    <text evidence="1">Belongs to the CFA/CMAS family.</text>
</comment>
<gene>
    <name evidence="6" type="primary">dnaC</name>
    <name evidence="6" type="ORF">GCM10017621_29840</name>
</gene>
<keyword evidence="5" id="KW-0443">Lipid metabolism</keyword>
<keyword evidence="6" id="KW-0067">ATP-binding</keyword>
<keyword evidence="6" id="KW-0547">Nucleotide-binding</keyword>
<evidence type="ECO:0000313" key="7">
    <source>
        <dbReference type="Proteomes" id="UP001143486"/>
    </source>
</evidence>
<dbReference type="GO" id="GO:0004386">
    <property type="term" value="F:helicase activity"/>
    <property type="evidence" value="ECO:0007669"/>
    <property type="project" value="UniProtKB-KW"/>
</dbReference>
<dbReference type="InterPro" id="IPR029063">
    <property type="entry name" value="SAM-dependent_MTases_sf"/>
</dbReference>
<dbReference type="GO" id="GO:0008610">
    <property type="term" value="P:lipid biosynthetic process"/>
    <property type="evidence" value="ECO:0007669"/>
    <property type="project" value="InterPro"/>
</dbReference>
<dbReference type="GO" id="GO:0008168">
    <property type="term" value="F:methyltransferase activity"/>
    <property type="evidence" value="ECO:0007669"/>
    <property type="project" value="UniProtKB-KW"/>
</dbReference>
<dbReference type="AlphaFoldDB" id="A0A9W6INF2"/>
<keyword evidence="7" id="KW-1185">Reference proteome</keyword>
<dbReference type="Gene3D" id="3.40.50.150">
    <property type="entry name" value="Vaccinia Virus protein VP39"/>
    <property type="match status" value="1"/>
</dbReference>
<evidence type="ECO:0000256" key="1">
    <source>
        <dbReference type="ARBA" id="ARBA00010815"/>
    </source>
</evidence>
<dbReference type="InterPro" id="IPR050723">
    <property type="entry name" value="CFA/CMAS"/>
</dbReference>
<evidence type="ECO:0000256" key="4">
    <source>
        <dbReference type="ARBA" id="ARBA00022691"/>
    </source>
</evidence>
<dbReference type="Proteomes" id="UP001143486">
    <property type="component" value="Unassembled WGS sequence"/>
</dbReference>
<dbReference type="Pfam" id="PF02353">
    <property type="entry name" value="CMAS"/>
    <property type="match status" value="1"/>
</dbReference>
<keyword evidence="6" id="KW-0347">Helicase</keyword>
<keyword evidence="3" id="KW-0808">Transferase</keyword>
<organism evidence="6 7">
    <name type="scientific">Maricaulis virginensis</name>
    <dbReference type="NCBI Taxonomy" id="144022"/>
    <lineage>
        <taxon>Bacteria</taxon>
        <taxon>Pseudomonadati</taxon>
        <taxon>Pseudomonadota</taxon>
        <taxon>Alphaproteobacteria</taxon>
        <taxon>Maricaulales</taxon>
        <taxon>Maricaulaceae</taxon>
        <taxon>Maricaulis</taxon>
    </lineage>
</organism>
<evidence type="ECO:0000256" key="5">
    <source>
        <dbReference type="ARBA" id="ARBA00023098"/>
    </source>
</evidence>
<evidence type="ECO:0000313" key="6">
    <source>
        <dbReference type="EMBL" id="GLK53476.1"/>
    </source>
</evidence>
<reference evidence="6" key="1">
    <citation type="journal article" date="2014" name="Int. J. Syst. Evol. Microbiol.">
        <title>Complete genome sequence of Corynebacterium casei LMG S-19264T (=DSM 44701T), isolated from a smear-ripened cheese.</title>
        <authorList>
            <consortium name="US DOE Joint Genome Institute (JGI-PGF)"/>
            <person name="Walter F."/>
            <person name="Albersmeier A."/>
            <person name="Kalinowski J."/>
            <person name="Ruckert C."/>
        </authorList>
    </citation>
    <scope>NUCLEOTIDE SEQUENCE</scope>
    <source>
        <strain evidence="6">VKM B-1513</strain>
    </source>
</reference>
<protein>
    <submittedName>
        <fullName evidence="6">Replicative DNA helicase</fullName>
    </submittedName>
</protein>
<dbReference type="SUPFAM" id="SSF53335">
    <property type="entry name" value="S-adenosyl-L-methionine-dependent methyltransferases"/>
    <property type="match status" value="1"/>
</dbReference>
<name>A0A9W6INF2_9PROT</name>
<dbReference type="PIRSF" id="PIRSF003085">
    <property type="entry name" value="CMAS"/>
    <property type="match status" value="1"/>
</dbReference>
<dbReference type="InterPro" id="IPR003333">
    <property type="entry name" value="CMAS"/>
</dbReference>
<dbReference type="RefSeq" id="WP_271187826.1">
    <property type="nucleotide sequence ID" value="NZ_BSFE01000011.1"/>
</dbReference>
<reference evidence="6" key="2">
    <citation type="submission" date="2023-01" db="EMBL/GenBank/DDBJ databases">
        <authorList>
            <person name="Sun Q."/>
            <person name="Evtushenko L."/>
        </authorList>
    </citation>
    <scope>NUCLEOTIDE SEQUENCE</scope>
    <source>
        <strain evidence="6">VKM B-1513</strain>
    </source>
</reference>
<dbReference type="PANTHER" id="PTHR43667">
    <property type="entry name" value="CYCLOPROPANE-FATTY-ACYL-PHOSPHOLIPID SYNTHASE"/>
    <property type="match status" value="1"/>
</dbReference>
<sequence>MGFWKRVIESRLRDTIREGGLEIVLPGGENVFLGPDRDNALRVSLKTSGWLRRILFDPDLQFGEAYVDEGLVQETGDLYDLLDLLWTNVLDATGEGGSPWSVLRKLSRTVAQFNLQERAARNVAHHYDIGNDLYRLFLDEDMQYSCAYFPDADTSLEDAQRLKKDHIARKLCLKSGEKVLDLGCGWGGLALHLAKTADIDVLGVTLSREQFGLAQERARAAGLDKRVTFRLEDYRNLDGTFDKIVSVGMFEHVGVPHYQEYFDWIAGHLAETGSALVHTIGRRPGPGATNPWIARHIFPGGYIPALSEILPAIEKSGLVLLDIEVLRLHYAETLKAWRERFLSRADEARSLYDDRFVRMWDFYLASSEASFRHGFHNVYQILVGHRQDAIPLTRDYMYR</sequence>
<evidence type="ECO:0000256" key="3">
    <source>
        <dbReference type="ARBA" id="ARBA00022679"/>
    </source>
</evidence>
<dbReference type="GO" id="GO:0032259">
    <property type="term" value="P:methylation"/>
    <property type="evidence" value="ECO:0007669"/>
    <property type="project" value="UniProtKB-KW"/>
</dbReference>
<evidence type="ECO:0000256" key="2">
    <source>
        <dbReference type="ARBA" id="ARBA00022603"/>
    </source>
</evidence>
<keyword evidence="2" id="KW-0489">Methyltransferase</keyword>
<dbReference type="EMBL" id="BSFE01000011">
    <property type="protein sequence ID" value="GLK53476.1"/>
    <property type="molecule type" value="Genomic_DNA"/>
</dbReference>
<proteinExistence type="inferred from homology"/>
<keyword evidence="4" id="KW-0949">S-adenosyl-L-methionine</keyword>
<comment type="caution">
    <text evidence="6">The sequence shown here is derived from an EMBL/GenBank/DDBJ whole genome shotgun (WGS) entry which is preliminary data.</text>
</comment>
<keyword evidence="6" id="KW-0378">Hydrolase</keyword>
<accession>A0A9W6INF2</accession>
<dbReference type="PANTHER" id="PTHR43667:SF1">
    <property type="entry name" value="CYCLOPROPANE-FATTY-ACYL-PHOSPHOLIPID SYNTHASE"/>
    <property type="match status" value="1"/>
</dbReference>
<dbReference type="CDD" id="cd02440">
    <property type="entry name" value="AdoMet_MTases"/>
    <property type="match status" value="1"/>
</dbReference>